<dbReference type="SUPFAM" id="SSF55347">
    <property type="entry name" value="Glyceraldehyde-3-phosphate dehydrogenase-like, C-terminal domain"/>
    <property type="match status" value="1"/>
</dbReference>
<dbReference type="PANTHER" id="PTHR43249:SF1">
    <property type="entry name" value="D-GLUCOSIDE 3-DEHYDROGENASE"/>
    <property type="match status" value="1"/>
</dbReference>
<organism evidence="3">
    <name type="scientific">Scrofimicrobium appendicitidis</name>
    <dbReference type="NCBI Taxonomy" id="3079930"/>
    <lineage>
        <taxon>Bacteria</taxon>
        <taxon>Bacillati</taxon>
        <taxon>Actinomycetota</taxon>
        <taxon>Actinomycetes</taxon>
        <taxon>Actinomycetales</taxon>
        <taxon>Actinomycetaceae</taxon>
        <taxon>Scrofimicrobium</taxon>
    </lineage>
</organism>
<dbReference type="Pfam" id="PF22725">
    <property type="entry name" value="GFO_IDH_MocA_C3"/>
    <property type="match status" value="1"/>
</dbReference>
<dbReference type="Pfam" id="PF01408">
    <property type="entry name" value="GFO_IDH_MocA"/>
    <property type="match status" value="1"/>
</dbReference>
<dbReference type="AlphaFoldDB" id="A0AAU7V4S7"/>
<dbReference type="PANTHER" id="PTHR43249">
    <property type="entry name" value="UDP-N-ACETYL-2-AMINO-2-DEOXY-D-GLUCURONATE OXIDASE"/>
    <property type="match status" value="1"/>
</dbReference>
<gene>
    <name evidence="3" type="ORF">SAC06_06245</name>
</gene>
<protein>
    <submittedName>
        <fullName evidence="3">Gfo/Idh/MocA family oxidoreductase</fullName>
    </submittedName>
</protein>
<dbReference type="InterPro" id="IPR055170">
    <property type="entry name" value="GFO_IDH_MocA-like_dom"/>
</dbReference>
<dbReference type="InterPro" id="IPR000683">
    <property type="entry name" value="Gfo/Idh/MocA-like_OxRdtase_N"/>
</dbReference>
<dbReference type="InterPro" id="IPR052515">
    <property type="entry name" value="Gfo/Idh/MocA_Oxidoreductase"/>
</dbReference>
<dbReference type="GO" id="GO:0000166">
    <property type="term" value="F:nucleotide binding"/>
    <property type="evidence" value="ECO:0007669"/>
    <property type="project" value="InterPro"/>
</dbReference>
<evidence type="ECO:0000313" key="3">
    <source>
        <dbReference type="EMBL" id="XBW07249.1"/>
    </source>
</evidence>
<dbReference type="Gene3D" id="3.40.50.720">
    <property type="entry name" value="NAD(P)-binding Rossmann-like Domain"/>
    <property type="match status" value="1"/>
</dbReference>
<evidence type="ECO:0000259" key="1">
    <source>
        <dbReference type="Pfam" id="PF01408"/>
    </source>
</evidence>
<feature type="domain" description="GFO/IDH/MocA-like oxidoreductase" evidence="2">
    <location>
        <begin position="127"/>
        <end position="251"/>
    </location>
</feature>
<dbReference type="InterPro" id="IPR036291">
    <property type="entry name" value="NAD(P)-bd_dom_sf"/>
</dbReference>
<dbReference type="EMBL" id="CP138335">
    <property type="protein sequence ID" value="XBW07249.1"/>
    <property type="molecule type" value="Genomic_DNA"/>
</dbReference>
<dbReference type="KEGG" id="sapp:SAC06_06245"/>
<accession>A0AAU7V4S7</accession>
<dbReference type="Gene3D" id="3.30.360.10">
    <property type="entry name" value="Dihydrodipicolinate Reductase, domain 2"/>
    <property type="match status" value="1"/>
</dbReference>
<sequence>MGLRAAIIGCGDIHVVHRAALERLPEVDLVAVAEVEPSRCPSDVRAYADYRELLEQERPDVVHICTPHDQHVEPALAAVSHGVHVVLEKPLAAHLPAAERLVECMVERQQPGVKVALCYQNRYNLSYAKAKELIDSGRLGEVYGSVAAVPWKRTRDYYQSRPWRGSWRQSGGGVLINQAIHTIDALSWFFGGIETVSGMATRTEFADLIEVEDTAFARFTHPNGQVSQFFATVTGPVQAPVSIDIFAEHANLHIQDGLLVQWKGRPEEYYPERQLGGEGRDYWGVSHELLIADFYRQLDQPEPFWLGPAQGIEALQVIKQIQAQSPEWAALVQVEG</sequence>
<name>A0AAU7V4S7_9ACTO</name>
<reference evidence="3" key="1">
    <citation type="submission" date="2023-11" db="EMBL/GenBank/DDBJ databases">
        <title>Scrofimicrobium hongkongense sp. nov., isolated from a patient with peritonitis.</title>
        <authorList>
            <person name="Lao H.Y."/>
            <person name="Wong A.Y.P."/>
            <person name="Ng T.L."/>
            <person name="Wong R.Y.L."/>
            <person name="Yau M.C.Y."/>
            <person name="Lam J.Y.W."/>
            <person name="Siu G.K.H."/>
        </authorList>
    </citation>
    <scope>NUCLEOTIDE SEQUENCE</scope>
    <source>
        <strain evidence="3">R131</strain>
    </source>
</reference>
<feature type="domain" description="Gfo/Idh/MocA-like oxidoreductase N-terminal" evidence="1">
    <location>
        <begin position="3"/>
        <end position="109"/>
    </location>
</feature>
<evidence type="ECO:0000259" key="2">
    <source>
        <dbReference type="Pfam" id="PF22725"/>
    </source>
</evidence>
<dbReference type="SUPFAM" id="SSF51735">
    <property type="entry name" value="NAD(P)-binding Rossmann-fold domains"/>
    <property type="match status" value="1"/>
</dbReference>
<dbReference type="RefSeq" id="WP_350257455.1">
    <property type="nucleotide sequence ID" value="NZ_CP138335.1"/>
</dbReference>
<proteinExistence type="predicted"/>